<organism evidence="1 2">
    <name type="scientific">Hymenobacter psychrotolerans DSM 18569</name>
    <dbReference type="NCBI Taxonomy" id="1121959"/>
    <lineage>
        <taxon>Bacteria</taxon>
        <taxon>Pseudomonadati</taxon>
        <taxon>Bacteroidota</taxon>
        <taxon>Cytophagia</taxon>
        <taxon>Cytophagales</taxon>
        <taxon>Hymenobacteraceae</taxon>
        <taxon>Hymenobacter</taxon>
    </lineage>
</organism>
<dbReference type="AlphaFoldDB" id="A0A1M6XG41"/>
<dbReference type="OrthoDB" id="1467542at2"/>
<proteinExistence type="predicted"/>
<protein>
    <submittedName>
        <fullName evidence="1">Uncharacterized protein</fullName>
    </submittedName>
</protein>
<reference evidence="2" key="1">
    <citation type="submission" date="2016-11" db="EMBL/GenBank/DDBJ databases">
        <authorList>
            <person name="Varghese N."/>
            <person name="Submissions S."/>
        </authorList>
    </citation>
    <scope>NUCLEOTIDE SEQUENCE [LARGE SCALE GENOMIC DNA]</scope>
    <source>
        <strain evidence="2">DSM 18569</strain>
    </source>
</reference>
<gene>
    <name evidence="1" type="ORF">SAMN02746009_02033</name>
</gene>
<name>A0A1M6XG41_9BACT</name>
<dbReference type="RefSeq" id="WP_073284051.1">
    <property type="nucleotide sequence ID" value="NZ_FRAS01000009.1"/>
</dbReference>
<sequence length="136" mass="16026">MDVTPSDVHVESARIQRQIEDYLGLGPGNLLFEFRQLDGQTRLDLITVNPRHQQSFLFRYEMGHDKLDALRKMQAYVQRYRDEESSYTIQWRARGDKELQTSYFRAHNVYEALDKLYYGRDLSTITVFSVVLNPSS</sequence>
<evidence type="ECO:0000313" key="1">
    <source>
        <dbReference type="EMBL" id="SHL04912.1"/>
    </source>
</evidence>
<evidence type="ECO:0000313" key="2">
    <source>
        <dbReference type="Proteomes" id="UP000183947"/>
    </source>
</evidence>
<dbReference type="Proteomes" id="UP000183947">
    <property type="component" value="Unassembled WGS sequence"/>
</dbReference>
<keyword evidence="2" id="KW-1185">Reference proteome</keyword>
<dbReference type="STRING" id="1121959.SAMN02746009_02033"/>
<accession>A0A1M6XG41</accession>
<dbReference type="EMBL" id="FRAS01000009">
    <property type="protein sequence ID" value="SHL04912.1"/>
    <property type="molecule type" value="Genomic_DNA"/>
</dbReference>